<sequence length="504" mass="58107">MSTRKRTILSAAQKREICETKEREPNLSNTSIAQRYNIGKSTVTDILNEKERWLAISGDKGSVKKFRGPKWPQLEKALGLWVDNALNMKQDIDGNILKTKAVFFAERFSIEDFHQSEGWLGGFKKRYGLRQFKKQGEASSAPSVESIENDRLALQQFLRSYNPEDIWNGDETGLFWKMEPSRVLARGPISGTEKMALTFIHKHKTPRAMKNLNYKNLPVYYYWNKKAWMQVSIFNDILLKLNEKMRRRGRKIVLLIDNAPVHLILDETREKLDSVEVKFLPPNTTTALQPCDAGIIHSFKCHYKRLFIQNRIDAYDNVQDGIVEVLADYNIFEALQNSAEAWSMVSSQTISNCWKKTGILPPSDDEIEDGDSIFDDFEEEEAELERLIALLPEGHLDAREYINIEDEMAAEGALTDEEIIDAVLNADKEEEIVINDDEFVPILEKVSLKEAEKSVDNTIRFLYEQGPEFGEVNEELRILKGLHKRVKLQLVKNLKQLNLHNFHD</sequence>
<dbReference type="PROSITE" id="PS51253">
    <property type="entry name" value="HTH_CENPB"/>
    <property type="match status" value="1"/>
</dbReference>
<evidence type="ECO:0000259" key="4">
    <source>
        <dbReference type="PROSITE" id="PS51253"/>
    </source>
</evidence>
<dbReference type="SUPFAM" id="SSF46689">
    <property type="entry name" value="Homeodomain-like"/>
    <property type="match status" value="2"/>
</dbReference>
<accession>U9V0E9</accession>
<evidence type="ECO:0000256" key="2">
    <source>
        <dbReference type="ARBA" id="ARBA00023125"/>
    </source>
</evidence>
<keyword evidence="2" id="KW-0238">DNA-binding</keyword>
<name>U9V0E9_RHIID</name>
<dbReference type="InterPro" id="IPR006600">
    <property type="entry name" value="HTH_CenpB_DNA-bd_dom"/>
</dbReference>
<dbReference type="Pfam" id="PF03184">
    <property type="entry name" value="DDE_1"/>
    <property type="match status" value="1"/>
</dbReference>
<dbReference type="AlphaFoldDB" id="U9V0E9"/>
<dbReference type="InterPro" id="IPR050863">
    <property type="entry name" value="CenT-Element_Derived"/>
</dbReference>
<dbReference type="Pfam" id="PF03221">
    <property type="entry name" value="HTH_Tnp_Tc5"/>
    <property type="match status" value="1"/>
</dbReference>
<feature type="domain" description="HTH CENPB-type" evidence="4">
    <location>
        <begin position="62"/>
        <end position="133"/>
    </location>
</feature>
<keyword evidence="3" id="KW-0539">Nucleus</keyword>
<dbReference type="VEuPathDB" id="FungiDB:RhiirFUN_018456"/>
<dbReference type="InterPro" id="IPR009057">
    <property type="entry name" value="Homeodomain-like_sf"/>
</dbReference>
<dbReference type="VEuPathDB" id="FungiDB:RhiirFUN_000423"/>
<dbReference type="PANTHER" id="PTHR19303:SF73">
    <property type="entry name" value="PROTEIN PDC2"/>
    <property type="match status" value="1"/>
</dbReference>
<gene>
    <name evidence="5" type="ORF">GLOINDRAFT_14515</name>
</gene>
<dbReference type="GO" id="GO:0003677">
    <property type="term" value="F:DNA binding"/>
    <property type="evidence" value="ECO:0007669"/>
    <property type="project" value="UniProtKB-KW"/>
</dbReference>
<dbReference type="Gene3D" id="1.10.10.60">
    <property type="entry name" value="Homeodomain-like"/>
    <property type="match status" value="2"/>
</dbReference>
<dbReference type="Pfam" id="PF04218">
    <property type="entry name" value="CENP-B_N"/>
    <property type="match status" value="1"/>
</dbReference>
<dbReference type="GO" id="GO:0005634">
    <property type="term" value="C:nucleus"/>
    <property type="evidence" value="ECO:0007669"/>
    <property type="project" value="UniProtKB-SubCell"/>
</dbReference>
<protein>
    <recommendedName>
        <fullName evidence="4">HTH CENPB-type domain-containing protein</fullName>
    </recommendedName>
</protein>
<organism evidence="5">
    <name type="scientific">Rhizophagus irregularis (strain DAOM 181602 / DAOM 197198 / MUCL 43194)</name>
    <name type="common">Arbuscular mycorrhizal fungus</name>
    <name type="synonym">Glomus intraradices</name>
    <dbReference type="NCBI Taxonomy" id="747089"/>
    <lineage>
        <taxon>Eukaryota</taxon>
        <taxon>Fungi</taxon>
        <taxon>Fungi incertae sedis</taxon>
        <taxon>Mucoromycota</taxon>
        <taxon>Glomeromycotina</taxon>
        <taxon>Glomeromycetes</taxon>
        <taxon>Glomerales</taxon>
        <taxon>Glomeraceae</taxon>
        <taxon>Rhizophagus</taxon>
    </lineage>
</organism>
<dbReference type="eggNOG" id="KOG3105">
    <property type="taxonomic scope" value="Eukaryota"/>
</dbReference>
<proteinExistence type="predicted"/>
<dbReference type="InterPro" id="IPR004875">
    <property type="entry name" value="DDE_SF_endonuclease_dom"/>
</dbReference>
<reference evidence="5" key="1">
    <citation type="submission" date="2013-07" db="EMBL/GenBank/DDBJ databases">
        <title>The genome of an arbuscular mycorrhizal fungus provides insights into the evolution of the oldest plant symbiosis.</title>
        <authorList>
            <consortium name="DOE Joint Genome Institute"/>
            <person name="Tisserant E."/>
            <person name="Malbreil M."/>
            <person name="Kuo A."/>
            <person name="Kohler A."/>
            <person name="Symeonidi A."/>
            <person name="Balestrini R."/>
            <person name="Charron P."/>
            <person name="Duensing N."/>
            <person name="Frei-dit-Frey N."/>
            <person name="Gianinazzi-Pearson V."/>
            <person name="Gilbert B."/>
            <person name="Handa Y."/>
            <person name="Hijri M."/>
            <person name="Kaul R."/>
            <person name="Kawaguchi M."/>
            <person name="Krajinski F."/>
            <person name="Lammers P."/>
            <person name="Lapierre D."/>
            <person name="Masclaux F.G."/>
            <person name="Murat C."/>
            <person name="Morin E."/>
            <person name="Ndikumana S."/>
            <person name="Pagni M."/>
            <person name="Petitpierre D."/>
            <person name="Requena N."/>
            <person name="Rosikiewicz P."/>
            <person name="Riley R."/>
            <person name="Saito K."/>
            <person name="San Clemente H."/>
            <person name="Shapiro H."/>
            <person name="van Tuinen D."/>
            <person name="Becard G."/>
            <person name="Bonfante P."/>
            <person name="Paszkowski U."/>
            <person name="Shachar-Hill Y."/>
            <person name="Young J.P."/>
            <person name="Sanders I.R."/>
            <person name="Henrissat B."/>
            <person name="Rensing S.A."/>
            <person name="Grigoriev I.V."/>
            <person name="Corradi N."/>
            <person name="Roux C."/>
            <person name="Martin F."/>
        </authorList>
    </citation>
    <scope>NUCLEOTIDE SEQUENCE</scope>
    <source>
        <strain evidence="5">DAOM 197198</strain>
    </source>
</reference>
<dbReference type="PANTHER" id="PTHR19303">
    <property type="entry name" value="TRANSPOSON"/>
    <property type="match status" value="1"/>
</dbReference>
<dbReference type="SMART" id="SM00674">
    <property type="entry name" value="CENPB"/>
    <property type="match status" value="1"/>
</dbReference>
<evidence type="ECO:0000313" key="5">
    <source>
        <dbReference type="EMBL" id="ESA24323.1"/>
    </source>
</evidence>
<evidence type="ECO:0000256" key="1">
    <source>
        <dbReference type="ARBA" id="ARBA00004123"/>
    </source>
</evidence>
<evidence type="ECO:0000256" key="3">
    <source>
        <dbReference type="ARBA" id="ARBA00023242"/>
    </source>
</evidence>
<comment type="subcellular location">
    <subcellularLocation>
        <location evidence="1">Nucleus</location>
    </subcellularLocation>
</comment>
<dbReference type="HOGENOM" id="CLU_018294_0_4_1"/>
<dbReference type="EMBL" id="KI274023">
    <property type="protein sequence ID" value="ESA24323.1"/>
    <property type="molecule type" value="Genomic_DNA"/>
</dbReference>
<dbReference type="InterPro" id="IPR007889">
    <property type="entry name" value="HTH_Psq"/>
</dbReference>